<dbReference type="EMBL" id="JACBYQ010000002">
    <property type="protein sequence ID" value="NYE96093.1"/>
    <property type="molecule type" value="Genomic_DNA"/>
</dbReference>
<evidence type="ECO:0000256" key="1">
    <source>
        <dbReference type="SAM" id="Phobius"/>
    </source>
</evidence>
<keyword evidence="3" id="KW-1185">Reference proteome</keyword>
<organism evidence="2 3">
    <name type="scientific">Psychromicrobium silvestre</name>
    <dbReference type="NCBI Taxonomy" id="1645614"/>
    <lineage>
        <taxon>Bacteria</taxon>
        <taxon>Bacillati</taxon>
        <taxon>Actinomycetota</taxon>
        <taxon>Actinomycetes</taxon>
        <taxon>Micrococcales</taxon>
        <taxon>Micrococcaceae</taxon>
        <taxon>Psychromicrobium</taxon>
    </lineage>
</organism>
<sequence>MTPPTFSGTSRVGQRVTAAILGFVLAPLGLWLLAAGGTETYRMFLLQFKTFSPQALPYLLMILLGAMLLAGICYLASLSSLAPALAALWLLPSVVAMFLPASQASMAQLFRALKLYTPALDMLLTGRTGSLGLVFIFLAIAAAILRRRGFGTGFGWLAAILGVLLFSGGLLLSDIGSWQGYVATMINGNLKAPSVLNTITVLGGLVLIALAFATAVRSAAGLIITGVLWLLVGGWYVLASGIRKFPRPPHFGQTVDPALYTQAVTGLLFTLSLTLIASGAALWTIRTRARRRLAASPS</sequence>
<feature type="transmembrane region" description="Helical" evidence="1">
    <location>
        <begin position="259"/>
        <end position="283"/>
    </location>
</feature>
<accession>A0A7Y9S7J2</accession>
<reference evidence="2 3" key="1">
    <citation type="submission" date="2020-07" db="EMBL/GenBank/DDBJ databases">
        <title>Sequencing the genomes of 1000 actinobacteria strains.</title>
        <authorList>
            <person name="Klenk H.-P."/>
        </authorList>
    </citation>
    <scope>NUCLEOTIDE SEQUENCE [LARGE SCALE GENOMIC DNA]</scope>
    <source>
        <strain evidence="2 3">DSM 102047</strain>
    </source>
</reference>
<dbReference type="RefSeq" id="WP_179389799.1">
    <property type="nucleotide sequence ID" value="NZ_JACBYQ010000002.1"/>
</dbReference>
<protein>
    <submittedName>
        <fullName evidence="2">Uncharacterized protein</fullName>
    </submittedName>
</protein>
<feature type="transmembrane region" description="Helical" evidence="1">
    <location>
        <begin position="12"/>
        <end position="35"/>
    </location>
</feature>
<gene>
    <name evidence="2" type="ORF">FHU41_002343</name>
</gene>
<feature type="transmembrane region" description="Helical" evidence="1">
    <location>
        <begin position="219"/>
        <end position="239"/>
    </location>
</feature>
<comment type="caution">
    <text evidence="2">The sequence shown here is derived from an EMBL/GenBank/DDBJ whole genome shotgun (WGS) entry which is preliminary data.</text>
</comment>
<keyword evidence="1" id="KW-1133">Transmembrane helix</keyword>
<evidence type="ECO:0000313" key="2">
    <source>
        <dbReference type="EMBL" id="NYE96093.1"/>
    </source>
</evidence>
<proteinExistence type="predicted"/>
<feature type="transmembrane region" description="Helical" evidence="1">
    <location>
        <begin position="55"/>
        <end position="77"/>
    </location>
</feature>
<keyword evidence="1" id="KW-0472">Membrane</keyword>
<feature type="transmembrane region" description="Helical" evidence="1">
    <location>
        <begin position="192"/>
        <end position="212"/>
    </location>
</feature>
<dbReference type="AlphaFoldDB" id="A0A7Y9S7J2"/>
<keyword evidence="1" id="KW-0812">Transmembrane</keyword>
<feature type="transmembrane region" description="Helical" evidence="1">
    <location>
        <begin position="122"/>
        <end position="145"/>
    </location>
</feature>
<feature type="transmembrane region" description="Helical" evidence="1">
    <location>
        <begin position="84"/>
        <end position="102"/>
    </location>
</feature>
<dbReference type="Proteomes" id="UP000521748">
    <property type="component" value="Unassembled WGS sequence"/>
</dbReference>
<evidence type="ECO:0000313" key="3">
    <source>
        <dbReference type="Proteomes" id="UP000521748"/>
    </source>
</evidence>
<feature type="transmembrane region" description="Helical" evidence="1">
    <location>
        <begin position="154"/>
        <end position="172"/>
    </location>
</feature>
<name>A0A7Y9S7J2_9MICC</name>